<evidence type="ECO:0000256" key="5">
    <source>
        <dbReference type="ARBA" id="ARBA00023136"/>
    </source>
</evidence>
<organism evidence="8 9">
    <name type="scientific">Astyanax mexicanus</name>
    <name type="common">Blind cave fish</name>
    <name type="synonym">Astyanax fasciatus mexicanus</name>
    <dbReference type="NCBI Taxonomy" id="7994"/>
    <lineage>
        <taxon>Eukaryota</taxon>
        <taxon>Metazoa</taxon>
        <taxon>Chordata</taxon>
        <taxon>Craniata</taxon>
        <taxon>Vertebrata</taxon>
        <taxon>Euteleostomi</taxon>
        <taxon>Actinopterygii</taxon>
        <taxon>Neopterygii</taxon>
        <taxon>Teleostei</taxon>
        <taxon>Ostariophysi</taxon>
        <taxon>Characiformes</taxon>
        <taxon>Characoidei</taxon>
        <taxon>Acestrorhamphidae</taxon>
        <taxon>Acestrorhamphinae</taxon>
        <taxon>Astyanax</taxon>
    </lineage>
</organism>
<keyword evidence="3 7" id="KW-0812">Transmembrane</keyword>
<reference evidence="9" key="1">
    <citation type="submission" date="2013-03" db="EMBL/GenBank/DDBJ databases">
        <authorList>
            <person name="Jeffery W."/>
            <person name="Warren W."/>
            <person name="Wilson R.K."/>
        </authorList>
    </citation>
    <scope>NUCLEOTIDE SEQUENCE</scope>
    <source>
        <strain evidence="9">female</strain>
    </source>
</reference>
<evidence type="ECO:0000313" key="8">
    <source>
        <dbReference type="Ensembl" id="ENSAMXP00000033404.1"/>
    </source>
</evidence>
<evidence type="ECO:0000256" key="2">
    <source>
        <dbReference type="ARBA" id="ARBA00006843"/>
    </source>
</evidence>
<evidence type="ECO:0000313" key="9">
    <source>
        <dbReference type="Proteomes" id="UP000018467"/>
    </source>
</evidence>
<evidence type="ECO:0000256" key="1">
    <source>
        <dbReference type="ARBA" id="ARBA00004370"/>
    </source>
</evidence>
<dbReference type="Proteomes" id="UP000018467">
    <property type="component" value="Unassembled WGS sequence"/>
</dbReference>
<comment type="similarity">
    <text evidence="2">Belongs to the CD225/Dispanin family.</text>
</comment>
<feature type="transmembrane region" description="Helical" evidence="7">
    <location>
        <begin position="146"/>
        <end position="166"/>
    </location>
</feature>
<dbReference type="InParanoid" id="A0A3B1IWD5"/>
<evidence type="ECO:0000256" key="4">
    <source>
        <dbReference type="ARBA" id="ARBA00022989"/>
    </source>
</evidence>
<feature type="region of interest" description="Disordered" evidence="6">
    <location>
        <begin position="1"/>
        <end position="73"/>
    </location>
</feature>
<reference evidence="8" key="4">
    <citation type="submission" date="2025-09" db="UniProtKB">
        <authorList>
            <consortium name="Ensembl"/>
        </authorList>
    </citation>
    <scope>IDENTIFICATION</scope>
</reference>
<dbReference type="Ensembl" id="ENSAMXT00000045970.1">
    <property type="protein sequence ID" value="ENSAMXP00000033404.1"/>
    <property type="gene ID" value="ENSAMXG00000036578.1"/>
</dbReference>
<feature type="compositionally biased region" description="Polar residues" evidence="6">
    <location>
        <begin position="52"/>
        <end position="73"/>
    </location>
</feature>
<sequence>MAINTDATLETGVLGESGAPQPGDFGDTQKLLGVSGSKEGLGAPESRRGSVKSLNAEQNGQRSPFKSGSTGNISNLAPSPLSLSRVSSPGLTASASEPQSFMWLAVLSCFCPALPFNIFALYFAHASRSMIQTNDFEGAKRLGRRSMLFSIIAMALGLGVILYLAITGKHTHTQTHKHTFVFTQC</sequence>
<comment type="subcellular location">
    <subcellularLocation>
        <location evidence="1">Membrane</location>
    </subcellularLocation>
</comment>
<keyword evidence="5 7" id="KW-0472">Membrane</keyword>
<dbReference type="Pfam" id="PF04505">
    <property type="entry name" value="CD225"/>
    <property type="match status" value="1"/>
</dbReference>
<keyword evidence="4 7" id="KW-1133">Transmembrane helix</keyword>
<evidence type="ECO:0000256" key="7">
    <source>
        <dbReference type="SAM" id="Phobius"/>
    </source>
</evidence>
<evidence type="ECO:0000256" key="6">
    <source>
        <dbReference type="SAM" id="MobiDB-lite"/>
    </source>
</evidence>
<dbReference type="AlphaFoldDB" id="A0A3B1IWD5"/>
<evidence type="ECO:0000256" key="3">
    <source>
        <dbReference type="ARBA" id="ARBA00022692"/>
    </source>
</evidence>
<dbReference type="Bgee" id="ENSAMXG00000036578">
    <property type="expression patterns" value="Expressed in bone element and 3 other cell types or tissues"/>
</dbReference>
<proteinExistence type="inferred from homology"/>
<accession>A0A3B1IWD5</accession>
<dbReference type="FunCoup" id="A0A3B1IWD5">
    <property type="interactions" value="1"/>
</dbReference>
<feature type="transmembrane region" description="Helical" evidence="7">
    <location>
        <begin position="101"/>
        <end position="125"/>
    </location>
</feature>
<dbReference type="InterPro" id="IPR051423">
    <property type="entry name" value="CD225/Dispanin"/>
</dbReference>
<dbReference type="GeneTree" id="ENSGT00940000160337"/>
<reference evidence="9" key="2">
    <citation type="journal article" date="2014" name="Nat. Commun.">
        <title>The cavefish genome reveals candidate genes for eye loss.</title>
        <authorList>
            <person name="McGaugh S.E."/>
            <person name="Gross J.B."/>
            <person name="Aken B."/>
            <person name="Blin M."/>
            <person name="Borowsky R."/>
            <person name="Chalopin D."/>
            <person name="Hinaux H."/>
            <person name="Jeffery W.R."/>
            <person name="Keene A."/>
            <person name="Ma L."/>
            <person name="Minx P."/>
            <person name="Murphy D."/>
            <person name="O'Quin K.E."/>
            <person name="Retaux S."/>
            <person name="Rohner N."/>
            <person name="Searle S.M."/>
            <person name="Stahl B.A."/>
            <person name="Tabin C."/>
            <person name="Volff J.N."/>
            <person name="Yoshizawa M."/>
            <person name="Warren W.C."/>
        </authorList>
    </citation>
    <scope>NUCLEOTIDE SEQUENCE [LARGE SCALE GENOMIC DNA]</scope>
    <source>
        <strain evidence="9">female</strain>
    </source>
</reference>
<keyword evidence="9" id="KW-1185">Reference proteome</keyword>
<dbReference type="PANTHER" id="PTHR14948:SF1">
    <property type="entry name" value="TRAFFICKING REGULATOR OF GLUT4 1"/>
    <property type="match status" value="1"/>
</dbReference>
<dbReference type="InterPro" id="IPR007593">
    <property type="entry name" value="CD225/Dispanin_fam"/>
</dbReference>
<name>A0A3B1IWD5_ASTMX</name>
<dbReference type="PANTHER" id="PTHR14948">
    <property type="entry name" value="NG5"/>
    <property type="match status" value="1"/>
</dbReference>
<reference evidence="8" key="3">
    <citation type="submission" date="2025-08" db="UniProtKB">
        <authorList>
            <consortium name="Ensembl"/>
        </authorList>
    </citation>
    <scope>IDENTIFICATION</scope>
</reference>
<dbReference type="GO" id="GO:0016020">
    <property type="term" value="C:membrane"/>
    <property type="evidence" value="ECO:0007669"/>
    <property type="project" value="UniProtKB-SubCell"/>
</dbReference>
<protein>
    <submittedName>
        <fullName evidence="8">Trafficking regulator of GLUT4 (SLC2A4) 1b</fullName>
    </submittedName>
</protein>